<organism evidence="5">
    <name type="scientific">Hydatigena taeniaeformis</name>
    <name type="common">Feline tapeworm</name>
    <name type="synonym">Taenia taeniaeformis</name>
    <dbReference type="NCBI Taxonomy" id="6205"/>
    <lineage>
        <taxon>Eukaryota</taxon>
        <taxon>Metazoa</taxon>
        <taxon>Spiralia</taxon>
        <taxon>Lophotrochozoa</taxon>
        <taxon>Platyhelminthes</taxon>
        <taxon>Cestoda</taxon>
        <taxon>Eucestoda</taxon>
        <taxon>Cyclophyllidea</taxon>
        <taxon>Taeniidae</taxon>
        <taxon>Hydatigera</taxon>
    </lineage>
</organism>
<feature type="region of interest" description="Disordered" evidence="2">
    <location>
        <begin position="154"/>
        <end position="185"/>
    </location>
</feature>
<dbReference type="WBParaSite" id="TTAC_0000763901-mRNA-1">
    <property type="protein sequence ID" value="TTAC_0000763901-mRNA-1"/>
    <property type="gene ID" value="TTAC_0000763901"/>
</dbReference>
<feature type="region of interest" description="Disordered" evidence="2">
    <location>
        <begin position="298"/>
        <end position="324"/>
    </location>
</feature>
<dbReference type="STRING" id="6205.A0A0R3X2V0"/>
<evidence type="ECO:0000313" key="3">
    <source>
        <dbReference type="EMBL" id="VDM32037.1"/>
    </source>
</evidence>
<dbReference type="Proteomes" id="UP000274429">
    <property type="component" value="Unassembled WGS sequence"/>
</dbReference>
<keyword evidence="4" id="KW-1185">Reference proteome</keyword>
<feature type="coiled-coil region" evidence="1">
    <location>
        <begin position="206"/>
        <end position="233"/>
    </location>
</feature>
<gene>
    <name evidence="3" type="ORF">TTAC_LOCUS7624</name>
</gene>
<protein>
    <submittedName>
        <fullName evidence="5">Serum response factor-binding protein 1</fullName>
    </submittedName>
</protein>
<keyword evidence="1" id="KW-0175">Coiled coil</keyword>
<sequence length="522" mass="59395">MPLTYGIDDDREELSADVIQLNNIVLSLRRLIKKGRVSVLRELASCIKRQKLKQSRAPEEKGKRLGRKIVNKLAEIRLLRKISDIKLCKLVLSNMNPHYLLETGGENLTMQDRVVIRLAARPEISEFIRNFRTQHTDWPILVRYLLYKNTSGKWKTSDQKRRPNKRRKGDLPFPLVDPKEVESNPNASTIQEFREYKEKNDRELLAAQRRLLLEDAEDEDRKLENKRDGKSENPNSIYFDNSEMKVFISDLIAKMESEGDIDEYLVPGGGDDDGGIPTEAVRTGVAECLAPLTDEAADLAAPPNSRGREVKKMAKPPVKKIPKTRDSLPRLMDKSVDYGIVAAPLNSKTDANGVTHETIVEEVGNVFNQQDTENILGQDDVEMRKEPQCWRTETFQSSGLATVVKPLMEALQPHTWHGKASKLYPVIGPSVQRRQRTKRSTCRQTIRERRVKLGGAIAKGRISHRRQVRNFRPSYVGPAHRHSPTKDKTETPLHPSWAAKREQKALLSKTPVTGTRIVFSDE</sequence>
<reference evidence="3 4" key="2">
    <citation type="submission" date="2018-11" db="EMBL/GenBank/DDBJ databases">
        <authorList>
            <consortium name="Pathogen Informatics"/>
        </authorList>
    </citation>
    <scope>NUCLEOTIDE SEQUENCE [LARGE SCALE GENOMIC DNA]</scope>
</reference>
<feature type="region of interest" description="Disordered" evidence="2">
    <location>
        <begin position="474"/>
        <end position="495"/>
    </location>
</feature>
<name>A0A0R3X2V0_HYDTA</name>
<accession>A0A0R3X2V0</accession>
<evidence type="ECO:0000313" key="4">
    <source>
        <dbReference type="Proteomes" id="UP000274429"/>
    </source>
</evidence>
<evidence type="ECO:0000256" key="2">
    <source>
        <dbReference type="SAM" id="MobiDB-lite"/>
    </source>
</evidence>
<reference evidence="5" key="1">
    <citation type="submission" date="2017-02" db="UniProtKB">
        <authorList>
            <consortium name="WormBaseParasite"/>
        </authorList>
    </citation>
    <scope>IDENTIFICATION</scope>
</reference>
<dbReference type="EMBL" id="UYWX01020388">
    <property type="protein sequence ID" value="VDM32037.1"/>
    <property type="molecule type" value="Genomic_DNA"/>
</dbReference>
<evidence type="ECO:0000313" key="5">
    <source>
        <dbReference type="WBParaSite" id="TTAC_0000763901-mRNA-1"/>
    </source>
</evidence>
<dbReference type="AlphaFoldDB" id="A0A0R3X2V0"/>
<dbReference type="OrthoDB" id="3364872at2759"/>
<proteinExistence type="predicted"/>
<feature type="compositionally biased region" description="Basic residues" evidence="2">
    <location>
        <begin position="313"/>
        <end position="322"/>
    </location>
</feature>
<evidence type="ECO:0000256" key="1">
    <source>
        <dbReference type="SAM" id="Coils"/>
    </source>
</evidence>